<dbReference type="Pfam" id="PF22972">
    <property type="entry name" value="EVH1_PP4R3"/>
    <property type="match status" value="1"/>
</dbReference>
<feature type="compositionally biased region" description="Polar residues" evidence="3">
    <location>
        <begin position="1187"/>
        <end position="1196"/>
    </location>
</feature>
<dbReference type="SUPFAM" id="SSF50729">
    <property type="entry name" value="PH domain-like"/>
    <property type="match status" value="1"/>
</dbReference>
<evidence type="ECO:0000256" key="2">
    <source>
        <dbReference type="ARBA" id="ARBA00023242"/>
    </source>
</evidence>
<comment type="caution">
    <text evidence="6">The sequence shown here is derived from an EMBL/GenBank/DDBJ whole genome shotgun (WGS) entry which is preliminary data.</text>
</comment>
<protein>
    <recommendedName>
        <fullName evidence="8">Serine/threonine-protein phosphatase 4 regulatory subunit 3-like central domain-containing protein</fullName>
    </recommendedName>
</protein>
<feature type="compositionally biased region" description="Basic and acidic residues" evidence="3">
    <location>
        <begin position="1075"/>
        <end position="1089"/>
    </location>
</feature>
<evidence type="ECO:0000259" key="4">
    <source>
        <dbReference type="Pfam" id="PF04802"/>
    </source>
</evidence>
<dbReference type="InterPro" id="IPR006887">
    <property type="entry name" value="P4R3-like_central_dom"/>
</dbReference>
<feature type="domain" description="Serine/threonine-protein phosphatase 4 regulatory subunit 3-like central" evidence="4">
    <location>
        <begin position="290"/>
        <end position="497"/>
    </location>
</feature>
<feature type="compositionally biased region" description="Polar residues" evidence="3">
    <location>
        <begin position="1"/>
        <end position="10"/>
    </location>
</feature>
<evidence type="ECO:0000259" key="5">
    <source>
        <dbReference type="Pfam" id="PF22972"/>
    </source>
</evidence>
<feature type="compositionally biased region" description="Basic and acidic residues" evidence="3">
    <location>
        <begin position="965"/>
        <end position="983"/>
    </location>
</feature>
<feature type="compositionally biased region" description="Polar residues" evidence="3">
    <location>
        <begin position="44"/>
        <end position="85"/>
    </location>
</feature>
<dbReference type="Proteomes" id="UP000629468">
    <property type="component" value="Unassembled WGS sequence"/>
</dbReference>
<dbReference type="EMBL" id="JABXXO010000006">
    <property type="protein sequence ID" value="KAF7775772.1"/>
    <property type="molecule type" value="Genomic_DNA"/>
</dbReference>
<feature type="compositionally biased region" description="Pro residues" evidence="3">
    <location>
        <begin position="1262"/>
        <end position="1274"/>
    </location>
</feature>
<dbReference type="GO" id="GO:0072542">
    <property type="term" value="F:protein phosphatase activator activity"/>
    <property type="evidence" value="ECO:0007669"/>
    <property type="project" value="TreeGrafter"/>
</dbReference>
<feature type="region of interest" description="Disordered" evidence="3">
    <location>
        <begin position="956"/>
        <end position="1001"/>
    </location>
</feature>
<proteinExistence type="predicted"/>
<feature type="compositionally biased region" description="Polar residues" evidence="3">
    <location>
        <begin position="1133"/>
        <end position="1149"/>
    </location>
</feature>
<dbReference type="GO" id="GO:0005654">
    <property type="term" value="C:nucleoplasm"/>
    <property type="evidence" value="ECO:0007669"/>
    <property type="project" value="TreeGrafter"/>
</dbReference>
<dbReference type="InterPro" id="IPR011993">
    <property type="entry name" value="PH-like_dom_sf"/>
</dbReference>
<evidence type="ECO:0000256" key="1">
    <source>
        <dbReference type="ARBA" id="ARBA00004123"/>
    </source>
</evidence>
<organism evidence="6 7">
    <name type="scientific">Agaricus bisporus var. burnettii</name>
    <dbReference type="NCBI Taxonomy" id="192524"/>
    <lineage>
        <taxon>Eukaryota</taxon>
        <taxon>Fungi</taxon>
        <taxon>Dikarya</taxon>
        <taxon>Basidiomycota</taxon>
        <taxon>Agaricomycotina</taxon>
        <taxon>Agaricomycetes</taxon>
        <taxon>Agaricomycetidae</taxon>
        <taxon>Agaricales</taxon>
        <taxon>Agaricineae</taxon>
        <taxon>Agaricaceae</taxon>
        <taxon>Agaricus</taxon>
    </lineage>
</organism>
<sequence>MSSPAAQQLKLSIPARNDDKDHPGVPLQSPPPPDIALDPHSPLPTVSSPASRDLSQPPNPQNSIHDTTTLLDPGTQLNASLDPQEKQTASAVMDQQQHQVIKTEGIEPSLNGANTAIELVEHTPGTIAIEEAVGVTEDVGEWVQEGDQMKRVKVYELIGSRWVDQGTAFCFGQFQEDSGEALLIARSERDFNDVILRTVIRSNDVYQRQQDTLIVWTEPDGVDYALSFQDPEGCSEVWNFITEVQQHMNNAEETNGLPSSPVLGPEGSVTTASIIRSGHLPSPQLGIIGEIERAIKALSRTQPVKERICEYIQQEEYIKSLIDVLRAAEDLESLENLHALCSLMQTILMLNDHTLYEHILEDDIFYGVVGMLEYDPDFPTHKANYRDFLKQAARFRQPIPIQEEVIQRKIHHTYRLQFLKDVVLARALDDSTFNVLNSCIIFNQIDIITHIQSDQMFLKEIVRLFVDEDVLIGGAQRYQIQLQMMQQQQQQMHQMHQRLQQGPVVISLSPADQEDGTGSGTGASGDDVVDVKKEDDSMDVDTAPKPIPSVSPPASAPISSPTGSPRLLLNGTLTLNGFSGTSNTGAPNSRTGAYSFAPPDDLTEAEINQRREVVLLIQQLCIMGKNVQLPARMALFRVLVDRGILFAVQWAMNSPEVSEVDKQMIAAGGEILSALLDHDLNGVRGHVLKQIMAIEKERAAGKRGADKAETLLEMVCRIMARSKDLAVQSLVGDALKVWMDIPSEIPPAGAGEAHAIGASKMPARKDDSGTERFLEYFYKECVHILFKPLVELQEWKSCKDNVLALTREQSNRYVYLCDLLYNFIQQHNFRSNFYVLSSNNILSRVATLLRAKDKYLRHASFRIFRLLLRQNNAHIHGLVMKHDVIKPILNLTLQESRRDNLLSCSCQEYFESMRRDNMKELIKFCMIQHEEDVRKLAETPLGGQRFELLIRRYEMNNEPPPTESESDKPTDTRPRPDQTRSLEAEEESYFNADDDEDDGVLPSISQQARASAMGSLIPVPSSALSPGKLLSANSSINPLKRKRRGDITARGRRPPLRSPAMKFLADYGEDEEEGSEAKQEGSDGHDSKAVDSNSTLAPSPIPMTGGLAGGPPGRPVKNEDDEDSTFDTILRGRTTTPGPRPQSPASTLTPPVRGGKRRRVIGEEDDDDEMLSRLTKPKKPQFVFAPIQQNKTTSVDSVGGPGNQQKNGETPPRKIKVKLGGFGSTLVSGSSNTTPSVQPSGMAVDPPSNENLPQTASSPSPSQSPVPSPSPSPAPSETGIKDGDTG</sequence>
<feature type="compositionally biased region" description="Polar residues" evidence="3">
    <location>
        <begin position="1225"/>
        <end position="1239"/>
    </location>
</feature>
<keyword evidence="2" id="KW-0539">Nucleus</keyword>
<accession>A0A8H7KH36</accession>
<feature type="compositionally biased region" description="Pro residues" evidence="3">
    <location>
        <begin position="545"/>
        <end position="555"/>
    </location>
</feature>
<feature type="compositionally biased region" description="Low complexity" evidence="3">
    <location>
        <begin position="556"/>
        <end position="571"/>
    </location>
</feature>
<feature type="compositionally biased region" description="Basic residues" evidence="3">
    <location>
        <begin position="1039"/>
        <end position="1055"/>
    </location>
</feature>
<feature type="domain" description="Serine/threonine-protein phosphatase 4 regulatory subunit 3-like central" evidence="4">
    <location>
        <begin position="605"/>
        <end position="954"/>
    </location>
</feature>
<comment type="subcellular location">
    <subcellularLocation>
        <location evidence="1">Nucleus</location>
    </subcellularLocation>
</comment>
<feature type="region of interest" description="Disordered" evidence="3">
    <location>
        <begin position="509"/>
        <end position="571"/>
    </location>
</feature>
<name>A0A8H7KH36_AGABI</name>
<dbReference type="GO" id="GO:0030289">
    <property type="term" value="C:protein phosphatase 4 complex"/>
    <property type="evidence" value="ECO:0007669"/>
    <property type="project" value="TreeGrafter"/>
</dbReference>
<evidence type="ECO:0000313" key="7">
    <source>
        <dbReference type="Proteomes" id="UP000629468"/>
    </source>
</evidence>
<dbReference type="GO" id="GO:0006974">
    <property type="term" value="P:DNA damage response"/>
    <property type="evidence" value="ECO:0007669"/>
    <property type="project" value="TreeGrafter"/>
</dbReference>
<feature type="domain" description="PP4R3 EVH1-like" evidence="5">
    <location>
        <begin position="150"/>
        <end position="248"/>
    </location>
</feature>
<dbReference type="PANTHER" id="PTHR23318">
    <property type="entry name" value="ATP SYNTHASE GAMMA-RELATED"/>
    <property type="match status" value="1"/>
</dbReference>
<evidence type="ECO:0000313" key="6">
    <source>
        <dbReference type="EMBL" id="KAF7775772.1"/>
    </source>
</evidence>
<feature type="region of interest" description="Disordered" evidence="3">
    <location>
        <begin position="1022"/>
        <end position="1286"/>
    </location>
</feature>
<evidence type="ECO:0000256" key="3">
    <source>
        <dbReference type="SAM" id="MobiDB-lite"/>
    </source>
</evidence>
<feature type="region of interest" description="Disordered" evidence="3">
    <location>
        <begin position="1"/>
        <end position="85"/>
    </location>
</feature>
<evidence type="ECO:0008006" key="8">
    <source>
        <dbReference type="Google" id="ProtNLM"/>
    </source>
</evidence>
<reference evidence="6 7" key="1">
    <citation type="journal article" name="Sci. Rep.">
        <title>Telomere-to-telomere assembled and centromere annotated genomes of the two main subspecies of the button mushroom Agaricus bisporus reveal especially polymorphic chromosome ends.</title>
        <authorList>
            <person name="Sonnenberg A.S.M."/>
            <person name="Sedaghat-Telgerd N."/>
            <person name="Lavrijssen B."/>
            <person name="Ohm R.A."/>
            <person name="Hendrickx P.M."/>
            <person name="Scholtmeijer K."/>
            <person name="Baars J.J.P."/>
            <person name="van Peer A."/>
        </authorList>
    </citation>
    <scope>NUCLEOTIDE SEQUENCE [LARGE SCALE GENOMIC DNA]</scope>
    <source>
        <strain evidence="6 7">H119_p4</strain>
    </source>
</reference>
<dbReference type="PANTHER" id="PTHR23318:SF0">
    <property type="entry name" value="SERINE_THREONINE-PROTEIN PHOSPHATASE 4 REGULATORY SUBUNIT 3"/>
    <property type="match status" value="1"/>
</dbReference>
<dbReference type="Gene3D" id="2.30.29.30">
    <property type="entry name" value="Pleckstrin-homology domain (PH domain)/Phosphotyrosine-binding domain (PTB)"/>
    <property type="match status" value="1"/>
</dbReference>
<gene>
    <name evidence="6" type="ORF">Agabi119p4_4165</name>
</gene>
<feature type="compositionally biased region" description="Acidic residues" evidence="3">
    <location>
        <begin position="984"/>
        <end position="999"/>
    </location>
</feature>
<dbReference type="InterPro" id="IPR055236">
    <property type="entry name" value="EVH1_PP4R3"/>
</dbReference>
<dbReference type="Pfam" id="PF04802">
    <property type="entry name" value="PP4R3"/>
    <property type="match status" value="2"/>
</dbReference>
<dbReference type="InterPro" id="IPR051137">
    <property type="entry name" value="PP4R3-like"/>
</dbReference>